<gene>
    <name evidence="1" type="ORF">ACFONC_11680</name>
</gene>
<proteinExistence type="predicted"/>
<dbReference type="RefSeq" id="WP_386744234.1">
    <property type="nucleotide sequence ID" value="NZ_JBHRYA010000007.1"/>
</dbReference>
<evidence type="ECO:0008006" key="3">
    <source>
        <dbReference type="Google" id="ProtNLM"/>
    </source>
</evidence>
<organism evidence="1 2">
    <name type="scientific">Luteimonas soli</name>
    <dbReference type="NCBI Taxonomy" id="1648966"/>
    <lineage>
        <taxon>Bacteria</taxon>
        <taxon>Pseudomonadati</taxon>
        <taxon>Pseudomonadota</taxon>
        <taxon>Gammaproteobacteria</taxon>
        <taxon>Lysobacterales</taxon>
        <taxon>Lysobacteraceae</taxon>
        <taxon>Luteimonas</taxon>
    </lineage>
</organism>
<comment type="caution">
    <text evidence="1">The sequence shown here is derived from an EMBL/GenBank/DDBJ whole genome shotgun (WGS) entry which is preliminary data.</text>
</comment>
<name>A0ABV7XLS8_9GAMM</name>
<dbReference type="EMBL" id="JBHRYA010000007">
    <property type="protein sequence ID" value="MFC3716811.1"/>
    <property type="molecule type" value="Genomic_DNA"/>
</dbReference>
<evidence type="ECO:0000313" key="1">
    <source>
        <dbReference type="EMBL" id="MFC3716811.1"/>
    </source>
</evidence>
<protein>
    <recommendedName>
        <fullName evidence="3">Peptidase</fullName>
    </recommendedName>
</protein>
<reference evidence="2" key="1">
    <citation type="journal article" date="2019" name="Int. J. Syst. Evol. Microbiol.">
        <title>The Global Catalogue of Microorganisms (GCM) 10K type strain sequencing project: providing services to taxonomists for standard genome sequencing and annotation.</title>
        <authorList>
            <consortium name="The Broad Institute Genomics Platform"/>
            <consortium name="The Broad Institute Genome Sequencing Center for Infectious Disease"/>
            <person name="Wu L."/>
            <person name="Ma J."/>
        </authorList>
    </citation>
    <scope>NUCLEOTIDE SEQUENCE [LARGE SCALE GENOMIC DNA]</scope>
    <source>
        <strain evidence="2">KCTC 42441</strain>
    </source>
</reference>
<accession>A0ABV7XLS8</accession>
<keyword evidence="2" id="KW-1185">Reference proteome</keyword>
<dbReference type="Proteomes" id="UP001595705">
    <property type="component" value="Unassembled WGS sequence"/>
</dbReference>
<evidence type="ECO:0000313" key="2">
    <source>
        <dbReference type="Proteomes" id="UP001595705"/>
    </source>
</evidence>
<sequence length="401" mass="42927">MTKPASATASSQATGDIAGDGAQVIEIFRAGRQTDMHGRTIEFSRQDLADIAAGYDPALHEAPVVIGHPKDNTPAFGWVRGLQVDGDVLSAQLHQVDADFADMVRAGRFKKRSASIFLPDGSDNPTPGKYALRHVGFLGGAVPAVKGLKEVNFAGDTTGFVEFAEPIRWWVFGYIADLFRGLREREIESNGLEKANLAFPTYLIDSIREASREPSPTSHYAAPAGAEEITTIEVPDMPQDKNTPADFAAREQKIADDTTALEQREKALADRETKARRDDAAEFADGLVKDGKLLPKDKAPVVELLLALPTAAPLSFASGDDTIEKPAAELFRELLAGLPQRMDFNEKSHAEDSEAGAASFAAPQGTVVSADGLELHRKALAYQATHAGVSFVDAYKAVGGA</sequence>